<evidence type="ECO:0000313" key="8">
    <source>
        <dbReference type="Proteomes" id="UP000617402"/>
    </source>
</evidence>
<dbReference type="EMBL" id="JACVHF010000002">
    <property type="protein sequence ID" value="MBC9783534.1"/>
    <property type="molecule type" value="Genomic_DNA"/>
</dbReference>
<evidence type="ECO:0000256" key="4">
    <source>
        <dbReference type="ARBA" id="ARBA00022691"/>
    </source>
</evidence>
<keyword evidence="8" id="KW-1185">Reference proteome</keyword>
<comment type="similarity">
    <text evidence="1">Belongs to the N(4)/N(6)-methyltransferase family.</text>
</comment>
<dbReference type="InterPro" id="IPR015840">
    <property type="entry name" value="DNA_MeTrfase_ParB"/>
</dbReference>
<evidence type="ECO:0000256" key="1">
    <source>
        <dbReference type="ARBA" id="ARBA00006594"/>
    </source>
</evidence>
<proteinExistence type="inferred from homology"/>
<protein>
    <submittedName>
        <fullName evidence="7">Site-specific DNA-methyltransferase</fullName>
    </submittedName>
</protein>
<dbReference type="SUPFAM" id="SSF110849">
    <property type="entry name" value="ParB/Sulfiredoxin"/>
    <property type="match status" value="1"/>
</dbReference>
<name>A0ABR7T117_HELCL</name>
<dbReference type="Gene3D" id="3.90.1530.10">
    <property type="entry name" value="Conserved hypothetical protein from pyrococcus furiosus pfu- 392566-001, ParB domain"/>
    <property type="match status" value="1"/>
</dbReference>
<evidence type="ECO:0000256" key="5">
    <source>
        <dbReference type="ARBA" id="ARBA00022747"/>
    </source>
</evidence>
<dbReference type="SMART" id="SM00470">
    <property type="entry name" value="ParB"/>
    <property type="match status" value="1"/>
</dbReference>
<reference evidence="7 8" key="1">
    <citation type="submission" date="2020-07" db="EMBL/GenBank/DDBJ databases">
        <title>Draft whole-genome sequence of Heliobacterium chlorum DSM 3682, type strain.</title>
        <authorList>
            <person name="Kyndt J.A."/>
            <person name="Meyer T.E."/>
            <person name="Imhoff J.F."/>
        </authorList>
    </citation>
    <scope>NUCLEOTIDE SEQUENCE [LARGE SCALE GENOMIC DNA]</scope>
    <source>
        <strain evidence="7 8">DSM 3682</strain>
    </source>
</reference>
<dbReference type="PROSITE" id="PS00092">
    <property type="entry name" value="N6_MTASE"/>
    <property type="match status" value="1"/>
</dbReference>
<feature type="domain" description="ParB-like N-terminal" evidence="6">
    <location>
        <begin position="11"/>
        <end position="98"/>
    </location>
</feature>
<keyword evidence="4" id="KW-0949">S-adenosyl-L-methionine</keyword>
<evidence type="ECO:0000259" key="6">
    <source>
        <dbReference type="SMART" id="SM00470"/>
    </source>
</evidence>
<dbReference type="RefSeq" id="WP_188038692.1">
    <property type="nucleotide sequence ID" value="NZ_JACVHF010000002.1"/>
</dbReference>
<accession>A0ABR7T117</accession>
<dbReference type="CDD" id="cd16403">
    <property type="entry name" value="ParB_N_like_MT"/>
    <property type="match status" value="1"/>
</dbReference>
<dbReference type="Pfam" id="PF02195">
    <property type="entry name" value="ParB_N"/>
    <property type="match status" value="1"/>
</dbReference>
<dbReference type="PIRSF" id="PIRSF036758">
    <property type="entry name" value="Aden_M_ParB"/>
    <property type="match status" value="1"/>
</dbReference>
<dbReference type="InterPro" id="IPR002295">
    <property type="entry name" value="N4/N6-MTase_EcoPI_Mod-like"/>
</dbReference>
<evidence type="ECO:0000256" key="3">
    <source>
        <dbReference type="ARBA" id="ARBA00022679"/>
    </source>
</evidence>
<keyword evidence="5" id="KW-0680">Restriction system</keyword>
<dbReference type="InterPro" id="IPR003115">
    <property type="entry name" value="ParB_N"/>
</dbReference>
<evidence type="ECO:0000256" key="2">
    <source>
        <dbReference type="ARBA" id="ARBA00022603"/>
    </source>
</evidence>
<comment type="caution">
    <text evidence="7">The sequence shown here is derived from an EMBL/GenBank/DDBJ whole genome shotgun (WGS) entry which is preliminary data.</text>
</comment>
<dbReference type="Proteomes" id="UP000617402">
    <property type="component" value="Unassembled WGS sequence"/>
</dbReference>
<organism evidence="7 8">
    <name type="scientific">Heliobacterium chlorum</name>
    <dbReference type="NCBI Taxonomy" id="2698"/>
    <lineage>
        <taxon>Bacteria</taxon>
        <taxon>Bacillati</taxon>
        <taxon>Bacillota</taxon>
        <taxon>Clostridia</taxon>
        <taxon>Eubacteriales</taxon>
        <taxon>Heliobacteriaceae</taxon>
        <taxon>Heliobacterium</taxon>
    </lineage>
</organism>
<keyword evidence="3" id="KW-0808">Transferase</keyword>
<keyword evidence="2" id="KW-0489">Methyltransferase</keyword>
<dbReference type="InterPro" id="IPR002052">
    <property type="entry name" value="DNA_methylase_N6_adenine_CS"/>
</dbReference>
<dbReference type="InterPro" id="IPR002941">
    <property type="entry name" value="DNA_methylase_N4/N6"/>
</dbReference>
<dbReference type="PRINTS" id="PR00506">
    <property type="entry name" value="D21N6MTFRASE"/>
</dbReference>
<dbReference type="InterPro" id="IPR036086">
    <property type="entry name" value="ParB/Sulfiredoxin_sf"/>
</dbReference>
<dbReference type="Gene3D" id="3.40.50.150">
    <property type="entry name" value="Vaccinia Virus protein VP39"/>
    <property type="match status" value="1"/>
</dbReference>
<dbReference type="Pfam" id="PF01555">
    <property type="entry name" value="N6_N4_Mtase"/>
    <property type="match status" value="1"/>
</dbReference>
<sequence length="452" mass="50591">MPPTIHCAHTDIVPIEKVIPNPRNPNQHPENQIVLLAKIIEAQGWRVPITVSKRSGFIVRGHGRLMAARKLNLSEVPVDYQDYASEAEEWADLIADNRLSELSEIDHDILKELLQEIDNADFDMELTGFGSDELAELMAELPIDTGDADDFDPVAEAEQITEPTSKPGDIWQLGRHRLMCGDSTVLTDVEKLMDGQQADMVFTDPPYNVNYESENGKKIQNDHMDSDSFYRFLLAAFTCMEKVTKPGGAVYICHADSEGSNFRGAMREAGWLVKQCIIWVKNQFVMGRQDYQWKHEPILYGWKPGTGHKWYGGRKQSTIIDEAPGVTVREEADGIVLTFSTGIHDLTIKVPSYEVLHQGDDSLTTIWRFEKPTKNGDHPTMKPVGIPARAIKNSCKPGDIVLDLFGGGGSTLVAAEQTGRSARIMELDPVYVDVQIKRWEEFTGQKAILLNT</sequence>
<gene>
    <name evidence="7" type="ORF">H1S01_03280</name>
</gene>
<dbReference type="SUPFAM" id="SSF53335">
    <property type="entry name" value="S-adenosyl-L-methionine-dependent methyltransferases"/>
    <property type="match status" value="1"/>
</dbReference>
<dbReference type="InterPro" id="IPR029063">
    <property type="entry name" value="SAM-dependent_MTases_sf"/>
</dbReference>
<evidence type="ECO:0000313" key="7">
    <source>
        <dbReference type="EMBL" id="MBC9783534.1"/>
    </source>
</evidence>